<evidence type="ECO:0000256" key="2">
    <source>
        <dbReference type="ARBA" id="ARBA00023125"/>
    </source>
</evidence>
<dbReference type="SMART" id="SM00895">
    <property type="entry name" value="FCD"/>
    <property type="match status" value="1"/>
</dbReference>
<dbReference type="PANTHER" id="PTHR43537">
    <property type="entry name" value="TRANSCRIPTIONAL REGULATOR, GNTR FAMILY"/>
    <property type="match status" value="1"/>
</dbReference>
<keyword evidence="6" id="KW-1185">Reference proteome</keyword>
<dbReference type="Gene3D" id="1.20.120.530">
    <property type="entry name" value="GntR ligand-binding domain-like"/>
    <property type="match status" value="1"/>
</dbReference>
<dbReference type="CDD" id="cd07377">
    <property type="entry name" value="WHTH_GntR"/>
    <property type="match status" value="1"/>
</dbReference>
<dbReference type="GO" id="GO:0003677">
    <property type="term" value="F:DNA binding"/>
    <property type="evidence" value="ECO:0007669"/>
    <property type="project" value="UniProtKB-KW"/>
</dbReference>
<evidence type="ECO:0000256" key="1">
    <source>
        <dbReference type="ARBA" id="ARBA00023015"/>
    </source>
</evidence>
<gene>
    <name evidence="5" type="ORF">COO92_12070</name>
</gene>
<dbReference type="Proteomes" id="UP000233332">
    <property type="component" value="Unassembled WGS sequence"/>
</dbReference>
<evidence type="ECO:0000313" key="5">
    <source>
        <dbReference type="EMBL" id="PKR58464.1"/>
    </source>
</evidence>
<dbReference type="Pfam" id="PF07729">
    <property type="entry name" value="FCD"/>
    <property type="match status" value="1"/>
</dbReference>
<keyword evidence="1" id="KW-0805">Transcription regulation</keyword>
<dbReference type="SUPFAM" id="SSF48008">
    <property type="entry name" value="GntR ligand-binding domain-like"/>
    <property type="match status" value="1"/>
</dbReference>
<dbReference type="Pfam" id="PF00392">
    <property type="entry name" value="GntR"/>
    <property type="match status" value="1"/>
</dbReference>
<dbReference type="InterPro" id="IPR011711">
    <property type="entry name" value="GntR_C"/>
</dbReference>
<proteinExistence type="predicted"/>
<dbReference type="SUPFAM" id="SSF46785">
    <property type="entry name" value="Winged helix' DNA-binding domain"/>
    <property type="match status" value="1"/>
</dbReference>
<evidence type="ECO:0000256" key="3">
    <source>
        <dbReference type="ARBA" id="ARBA00023163"/>
    </source>
</evidence>
<evidence type="ECO:0000313" key="6">
    <source>
        <dbReference type="Proteomes" id="UP000233332"/>
    </source>
</evidence>
<name>A0A2N3L6K4_9PROT</name>
<dbReference type="InterPro" id="IPR008920">
    <property type="entry name" value="TF_FadR/GntR_C"/>
</dbReference>
<dbReference type="PROSITE" id="PS50949">
    <property type="entry name" value="HTH_GNTR"/>
    <property type="match status" value="1"/>
</dbReference>
<dbReference type="RefSeq" id="WP_101302399.1">
    <property type="nucleotide sequence ID" value="NZ_NXGX01000004.1"/>
</dbReference>
<dbReference type="EMBL" id="NXGX01000004">
    <property type="protein sequence ID" value="PKR58464.1"/>
    <property type="molecule type" value="Genomic_DNA"/>
</dbReference>
<reference evidence="5 6" key="1">
    <citation type="submission" date="2017-09" db="EMBL/GenBank/DDBJ databases">
        <title>Biodiversity and function of Thalassospira species in the particle-attached aromatic-hydrocarbon-degrading consortia from the surface seawater of the China South Sea.</title>
        <authorList>
            <person name="Dong C."/>
            <person name="Lai Q."/>
            <person name="Shao Z."/>
        </authorList>
    </citation>
    <scope>NUCLEOTIDE SEQUENCE [LARGE SCALE GENOMIC DNA]</scope>
    <source>
        <strain evidence="5 6">139Z-12</strain>
    </source>
</reference>
<dbReference type="PANTHER" id="PTHR43537:SF49">
    <property type="entry name" value="TRANSCRIPTIONAL REGULATORY PROTEIN"/>
    <property type="match status" value="1"/>
</dbReference>
<dbReference type="InterPro" id="IPR036388">
    <property type="entry name" value="WH-like_DNA-bd_sf"/>
</dbReference>
<dbReference type="GO" id="GO:0003700">
    <property type="term" value="F:DNA-binding transcription factor activity"/>
    <property type="evidence" value="ECO:0007669"/>
    <property type="project" value="InterPro"/>
</dbReference>
<dbReference type="Gene3D" id="1.10.10.10">
    <property type="entry name" value="Winged helix-like DNA-binding domain superfamily/Winged helix DNA-binding domain"/>
    <property type="match status" value="1"/>
</dbReference>
<evidence type="ECO:0000259" key="4">
    <source>
        <dbReference type="PROSITE" id="PS50949"/>
    </source>
</evidence>
<feature type="domain" description="HTH gntR-type" evidence="4">
    <location>
        <begin position="12"/>
        <end position="80"/>
    </location>
</feature>
<accession>A0A2N3L6K4</accession>
<dbReference type="SMART" id="SM00345">
    <property type="entry name" value="HTH_GNTR"/>
    <property type="match status" value="1"/>
</dbReference>
<organism evidence="5 6">
    <name type="scientific">Thalassospira lohafexi</name>
    <dbReference type="NCBI Taxonomy" id="744227"/>
    <lineage>
        <taxon>Bacteria</taxon>
        <taxon>Pseudomonadati</taxon>
        <taxon>Pseudomonadota</taxon>
        <taxon>Alphaproteobacteria</taxon>
        <taxon>Rhodospirillales</taxon>
        <taxon>Thalassospiraceae</taxon>
        <taxon>Thalassospira</taxon>
    </lineage>
</organism>
<dbReference type="AlphaFoldDB" id="A0A2N3L6K4"/>
<comment type="caution">
    <text evidence="5">The sequence shown here is derived from an EMBL/GenBank/DDBJ whole genome shotgun (WGS) entry which is preliminary data.</text>
</comment>
<dbReference type="InterPro" id="IPR000524">
    <property type="entry name" value="Tscrpt_reg_HTH_GntR"/>
</dbReference>
<sequence length="238" mass="26231">MNGLQLKLQKREKLADQLYGQILEQIVSGNLGEGTKLPSENEICASFGVSRPVVREALRKLQSDGLVYARQGVGSFVKRRPPQGLIDFGGVSDVAGLLRCFEARIAIEGTTARMAANRASLRHHRDIQNALKMLEDGIAAGDIADKADLDFHMTIARASGNEIFVTILTSLHDVMSKSMMVALNITRGGSKERAQKVLNEHRQIYDAIVGGDADSAELLMRYHLHQARQRVTDHARDM</sequence>
<keyword evidence="2" id="KW-0238">DNA-binding</keyword>
<protein>
    <submittedName>
        <fullName evidence="5">GntR family transcriptional regulator</fullName>
    </submittedName>
</protein>
<dbReference type="PRINTS" id="PR00035">
    <property type="entry name" value="HTHGNTR"/>
</dbReference>
<dbReference type="InterPro" id="IPR036390">
    <property type="entry name" value="WH_DNA-bd_sf"/>
</dbReference>
<keyword evidence="3" id="KW-0804">Transcription</keyword>